<dbReference type="AlphaFoldDB" id="A0A2M4C6R8"/>
<proteinExistence type="predicted"/>
<name>A0A2M4C6R8_9DIPT</name>
<feature type="region of interest" description="Disordered" evidence="1">
    <location>
        <begin position="115"/>
        <end position="134"/>
    </location>
</feature>
<reference evidence="2" key="1">
    <citation type="submission" date="2018-01" db="EMBL/GenBank/DDBJ databases">
        <title>An insight into the sialome of Amazonian anophelines.</title>
        <authorList>
            <person name="Ribeiro J.M."/>
            <person name="Scarpassa V."/>
            <person name="Calvo E."/>
        </authorList>
    </citation>
    <scope>NUCLEOTIDE SEQUENCE</scope>
    <source>
        <tissue evidence="2">Salivary glands</tissue>
    </source>
</reference>
<evidence type="ECO:0000313" key="2">
    <source>
        <dbReference type="EMBL" id="MBW61014.1"/>
    </source>
</evidence>
<sequence length="134" mass="14758">MNDDGFGWFRFANGRLYSTLLPTSLATLVSFLAVDSASAITSNSLRLVHAESLMFMQQVRLLSSSSALLVHFFPRVATATHTKPTSLFGTKQRSPTPRTKNWLLSAKMATETCTNHQPRNHLHPTSTIAPISAQ</sequence>
<protein>
    <submittedName>
        <fullName evidence="2">Putative secreted protein</fullName>
    </submittedName>
</protein>
<evidence type="ECO:0000256" key="1">
    <source>
        <dbReference type="SAM" id="MobiDB-lite"/>
    </source>
</evidence>
<accession>A0A2M4C6R8</accession>
<organism evidence="2">
    <name type="scientific">Anopheles marajoara</name>
    <dbReference type="NCBI Taxonomy" id="58244"/>
    <lineage>
        <taxon>Eukaryota</taxon>
        <taxon>Metazoa</taxon>
        <taxon>Ecdysozoa</taxon>
        <taxon>Arthropoda</taxon>
        <taxon>Hexapoda</taxon>
        <taxon>Insecta</taxon>
        <taxon>Pterygota</taxon>
        <taxon>Neoptera</taxon>
        <taxon>Endopterygota</taxon>
        <taxon>Diptera</taxon>
        <taxon>Nematocera</taxon>
        <taxon>Culicoidea</taxon>
        <taxon>Culicidae</taxon>
        <taxon>Anophelinae</taxon>
        <taxon>Anopheles</taxon>
    </lineage>
</organism>
<dbReference type="EMBL" id="GGFJ01011873">
    <property type="protein sequence ID" value="MBW61014.1"/>
    <property type="molecule type" value="Transcribed_RNA"/>
</dbReference>